<dbReference type="SUPFAM" id="SSF55486">
    <property type="entry name" value="Metalloproteases ('zincins'), catalytic domain"/>
    <property type="match status" value="1"/>
</dbReference>
<dbReference type="GO" id="GO:0008270">
    <property type="term" value="F:zinc ion binding"/>
    <property type="evidence" value="ECO:0007669"/>
    <property type="project" value="InterPro"/>
</dbReference>
<feature type="chain" id="PRO_5037525511" description="Peptidase M1 membrane alanine aminopeptidase domain-containing protein" evidence="1">
    <location>
        <begin position="21"/>
        <end position="474"/>
    </location>
</feature>
<dbReference type="InterPro" id="IPR027268">
    <property type="entry name" value="Peptidase_M4/M1_CTD_sf"/>
</dbReference>
<dbReference type="InterPro" id="IPR042097">
    <property type="entry name" value="Aminopeptidase_N-like_N_sf"/>
</dbReference>
<dbReference type="Proteomes" id="UP000623842">
    <property type="component" value="Unassembled WGS sequence"/>
</dbReference>
<name>A0A919BJE6_9GAMM</name>
<evidence type="ECO:0000313" key="4">
    <source>
        <dbReference type="Proteomes" id="UP000623842"/>
    </source>
</evidence>
<dbReference type="InterPro" id="IPR014782">
    <property type="entry name" value="Peptidase_M1_dom"/>
</dbReference>
<evidence type="ECO:0000256" key="1">
    <source>
        <dbReference type="SAM" id="SignalP"/>
    </source>
</evidence>
<dbReference type="RefSeq" id="WP_189770740.1">
    <property type="nucleotide sequence ID" value="NZ_BNCK01000005.1"/>
</dbReference>
<organism evidence="3 4">
    <name type="scientific">Thalassotalea marina</name>
    <dbReference type="NCBI Taxonomy" id="1673741"/>
    <lineage>
        <taxon>Bacteria</taxon>
        <taxon>Pseudomonadati</taxon>
        <taxon>Pseudomonadota</taxon>
        <taxon>Gammaproteobacteria</taxon>
        <taxon>Alteromonadales</taxon>
        <taxon>Colwelliaceae</taxon>
        <taxon>Thalassotalea</taxon>
    </lineage>
</organism>
<gene>
    <name evidence="3" type="ORF">GCM10017161_23530</name>
</gene>
<reference evidence="3" key="1">
    <citation type="journal article" date="2014" name="Int. J. Syst. Evol. Microbiol.">
        <title>Complete genome sequence of Corynebacterium casei LMG S-19264T (=DSM 44701T), isolated from a smear-ripened cheese.</title>
        <authorList>
            <consortium name="US DOE Joint Genome Institute (JGI-PGF)"/>
            <person name="Walter F."/>
            <person name="Albersmeier A."/>
            <person name="Kalinowski J."/>
            <person name="Ruckert C."/>
        </authorList>
    </citation>
    <scope>NUCLEOTIDE SEQUENCE</scope>
    <source>
        <strain evidence="3">KCTC 42731</strain>
    </source>
</reference>
<dbReference type="Pfam" id="PF01433">
    <property type="entry name" value="Peptidase_M1"/>
    <property type="match status" value="1"/>
</dbReference>
<dbReference type="GO" id="GO:0008237">
    <property type="term" value="F:metallopeptidase activity"/>
    <property type="evidence" value="ECO:0007669"/>
    <property type="project" value="InterPro"/>
</dbReference>
<reference evidence="3" key="2">
    <citation type="submission" date="2020-09" db="EMBL/GenBank/DDBJ databases">
        <authorList>
            <person name="Sun Q."/>
            <person name="Kim S."/>
        </authorList>
    </citation>
    <scope>NUCLEOTIDE SEQUENCE</scope>
    <source>
        <strain evidence="3">KCTC 42731</strain>
    </source>
</reference>
<feature type="signal peptide" evidence="1">
    <location>
        <begin position="1"/>
        <end position="20"/>
    </location>
</feature>
<keyword evidence="4" id="KW-1185">Reference proteome</keyword>
<sequence>MKRVILFILLSLLNSVMAHASFNEFQLQLVANHYQLNYELDVSGQSLLASGVIRVKNISNEPADHIPLRLYRLLTVTAITDLNGVGLPFDQQILNNDDWPLLQTNYIEIALQRPLKPNESFSFNIEYSGYLKGYTETGMEYVKDGITDNFSIIRMDAFAYPIVTYPNDTVNRQAKFWLHRYDYDVTVQVPIGYVVANGGQLITSDIQSDKQAFRYTNKLPAWRMDFAIAKYQQYSNGNYQVFSWESEQKSNALLAQISKTFALYQSWFGPLQQNLGYTFIEVPKNYGAQADVTAVIQDASGFNELNRVYHEISHQWNVKSLDVFSPRWDEGLATFLEYLTLDQMAGEGQLAGKTKQVLQQIRQLPEKQPLYGETSFIDYGKAGLNSYSVGMVFYQLLYDLMGQNTFNKIIGGFYQTHYQTGATTQTFIHYVKLNAGIDLTHFFDEWAYSALFMKRIEQHHSYQQLLNFYRQKNK</sequence>
<protein>
    <recommendedName>
        <fullName evidence="2">Peptidase M1 membrane alanine aminopeptidase domain-containing protein</fullName>
    </recommendedName>
</protein>
<evidence type="ECO:0000259" key="2">
    <source>
        <dbReference type="Pfam" id="PF01433"/>
    </source>
</evidence>
<feature type="domain" description="Peptidase M1 membrane alanine aminopeptidase" evidence="2">
    <location>
        <begin position="308"/>
        <end position="446"/>
    </location>
</feature>
<dbReference type="AlphaFoldDB" id="A0A919BJE6"/>
<evidence type="ECO:0000313" key="3">
    <source>
        <dbReference type="EMBL" id="GHF94573.1"/>
    </source>
</evidence>
<dbReference type="Gene3D" id="1.10.390.10">
    <property type="entry name" value="Neutral Protease Domain 2"/>
    <property type="match status" value="1"/>
</dbReference>
<dbReference type="Gene3D" id="2.60.40.1730">
    <property type="entry name" value="tricorn interacting facor f3 domain"/>
    <property type="match status" value="1"/>
</dbReference>
<accession>A0A919BJE6</accession>
<keyword evidence="1" id="KW-0732">Signal</keyword>
<dbReference type="EMBL" id="BNCK01000005">
    <property type="protein sequence ID" value="GHF94573.1"/>
    <property type="molecule type" value="Genomic_DNA"/>
</dbReference>
<proteinExistence type="predicted"/>
<comment type="caution">
    <text evidence="3">The sequence shown here is derived from an EMBL/GenBank/DDBJ whole genome shotgun (WGS) entry which is preliminary data.</text>
</comment>